<gene>
    <name evidence="7 9" type="primary">nusA</name>
    <name evidence="9" type="ORF">IAC51_07585</name>
</gene>
<dbReference type="InterPro" id="IPR036555">
    <property type="entry name" value="NusA_N_sf"/>
</dbReference>
<dbReference type="Pfam" id="PF26594">
    <property type="entry name" value="KH_NusA_2nd"/>
    <property type="match status" value="1"/>
</dbReference>
<organism evidence="9 10">
    <name type="scientific">Candidatus Aphodosoma intestinipullorum</name>
    <dbReference type="NCBI Taxonomy" id="2840674"/>
    <lineage>
        <taxon>Bacteria</taxon>
        <taxon>Pseudomonadati</taxon>
        <taxon>Bacteroidota</taxon>
        <taxon>Bacteroidia</taxon>
        <taxon>Bacteroidales</taxon>
        <taxon>Candidatus Aphodosoma</taxon>
    </lineage>
</organism>
<dbReference type="InterPro" id="IPR013735">
    <property type="entry name" value="TF_NusA_N"/>
</dbReference>
<reference evidence="9" key="2">
    <citation type="journal article" date="2021" name="PeerJ">
        <title>Extensive microbial diversity within the chicken gut microbiome revealed by metagenomics and culture.</title>
        <authorList>
            <person name="Gilroy R."/>
            <person name="Ravi A."/>
            <person name="Getino M."/>
            <person name="Pursley I."/>
            <person name="Horton D.L."/>
            <person name="Alikhan N.F."/>
            <person name="Baker D."/>
            <person name="Gharbi K."/>
            <person name="Hall N."/>
            <person name="Watson M."/>
            <person name="Adriaenssens E.M."/>
            <person name="Foster-Nyarko E."/>
            <person name="Jarju S."/>
            <person name="Secka A."/>
            <person name="Antonio M."/>
            <person name="Oren A."/>
            <person name="Chaudhuri R.R."/>
            <person name="La Ragione R."/>
            <person name="Hildebrand F."/>
            <person name="Pallen M.J."/>
        </authorList>
    </citation>
    <scope>NUCLEOTIDE SEQUENCE</scope>
    <source>
        <strain evidence="9">3924</strain>
    </source>
</reference>
<dbReference type="Pfam" id="PF08529">
    <property type="entry name" value="NusA_N"/>
    <property type="match status" value="1"/>
</dbReference>
<evidence type="ECO:0000256" key="2">
    <source>
        <dbReference type="ARBA" id="ARBA00022490"/>
    </source>
</evidence>
<evidence type="ECO:0000313" key="10">
    <source>
        <dbReference type="Proteomes" id="UP000712007"/>
    </source>
</evidence>
<dbReference type="HAMAP" id="MF_00945_B">
    <property type="entry name" value="NusA_B"/>
    <property type="match status" value="1"/>
</dbReference>
<dbReference type="GO" id="GO:0006353">
    <property type="term" value="P:DNA-templated transcription termination"/>
    <property type="evidence" value="ECO:0007669"/>
    <property type="project" value="UniProtKB-UniRule"/>
</dbReference>
<dbReference type="PROSITE" id="PS50126">
    <property type="entry name" value="S1"/>
    <property type="match status" value="1"/>
</dbReference>
<dbReference type="GO" id="GO:0000166">
    <property type="term" value="F:nucleotide binding"/>
    <property type="evidence" value="ECO:0007669"/>
    <property type="project" value="InterPro"/>
</dbReference>
<dbReference type="InterPro" id="IPR003029">
    <property type="entry name" value="S1_domain"/>
</dbReference>
<dbReference type="EMBL" id="JADIMV010000130">
    <property type="protein sequence ID" value="MBO8440496.1"/>
    <property type="molecule type" value="Genomic_DNA"/>
</dbReference>
<dbReference type="InterPro" id="IPR009019">
    <property type="entry name" value="KH_sf_prok-type"/>
</dbReference>
<accession>A0A940DL95</accession>
<name>A0A940DL95_9BACT</name>
<proteinExistence type="inferred from homology"/>
<dbReference type="CDD" id="cd22529">
    <property type="entry name" value="KH-II_NusA_rpt2"/>
    <property type="match status" value="1"/>
</dbReference>
<dbReference type="SUPFAM" id="SSF47794">
    <property type="entry name" value="Rad51 N-terminal domain-like"/>
    <property type="match status" value="1"/>
</dbReference>
<comment type="subunit">
    <text evidence="7">Monomer. Binds directly to the core enzyme of the DNA-dependent RNA polymerase and to nascent RNA.</text>
</comment>
<dbReference type="Pfam" id="PF00575">
    <property type="entry name" value="S1"/>
    <property type="match status" value="1"/>
</dbReference>
<sequence length="416" mass="47393">MAKTETVNLVDTFAEFKELKSIDRSTLISILEESFRSVIAKMYGSDENYDVIINPDKGDCEIWRTRIVVDDDELEDENTQISLSEAKKIDADYEVGEEVVDAVNFLSFGRRAVLNLRQTLASKILEIQKDGLYTKYADLVGQIVTGEVYQVWKKEVLLLDDDGNEMLLPKTEQIPRDFYRKGDSVRAVVLKVDNKNNNPKIYLSRTSPMFLERLFELEVPEIHDGLITIKKVVRIPGERAKVAVESFDDRIDPVGACVGMKGARIHGIVRELKNENIDVVNYTSNMSLLITRALNPAKVQTIEMDDENKRANVFLKPEDISLAIGKNGNNIKLATMLTGYTIDVFRNDAEIDEEDIYIEEFNDEIDSWIIDVLKGIGCDTAKSVLNIPREELIRRTDLEEETVDEVLRILKSEFEQ</sequence>
<evidence type="ECO:0000259" key="8">
    <source>
        <dbReference type="PROSITE" id="PS50126"/>
    </source>
</evidence>
<dbReference type="SUPFAM" id="SSF54814">
    <property type="entry name" value="Prokaryotic type KH domain (KH-domain type II)"/>
    <property type="match status" value="2"/>
</dbReference>
<keyword evidence="6 7" id="KW-0804">Transcription</keyword>
<dbReference type="InterPro" id="IPR012340">
    <property type="entry name" value="NA-bd_OB-fold"/>
</dbReference>
<dbReference type="PANTHER" id="PTHR22648:SF0">
    <property type="entry name" value="TRANSCRIPTION TERMINATION_ANTITERMINATION PROTEIN NUSA"/>
    <property type="match status" value="1"/>
</dbReference>
<dbReference type="GO" id="GO:0031564">
    <property type="term" value="P:transcription antitermination"/>
    <property type="evidence" value="ECO:0007669"/>
    <property type="project" value="UniProtKB-UniRule"/>
</dbReference>
<dbReference type="GO" id="GO:0003723">
    <property type="term" value="F:RNA binding"/>
    <property type="evidence" value="ECO:0007669"/>
    <property type="project" value="UniProtKB-UniRule"/>
</dbReference>
<dbReference type="NCBIfam" id="TIGR01953">
    <property type="entry name" value="NusA"/>
    <property type="match status" value="1"/>
</dbReference>
<dbReference type="InterPro" id="IPR010213">
    <property type="entry name" value="TF_NusA"/>
</dbReference>
<dbReference type="FunFam" id="3.30.300.20:FF:000002">
    <property type="entry name" value="Transcription termination/antitermination protein NusA"/>
    <property type="match status" value="1"/>
</dbReference>
<dbReference type="SUPFAM" id="SSF50249">
    <property type="entry name" value="Nucleic acid-binding proteins"/>
    <property type="match status" value="1"/>
</dbReference>
<keyword evidence="3 7" id="KW-0889">Transcription antitermination</keyword>
<dbReference type="AlphaFoldDB" id="A0A940DL95"/>
<evidence type="ECO:0000256" key="5">
    <source>
        <dbReference type="ARBA" id="ARBA00023015"/>
    </source>
</evidence>
<dbReference type="PANTHER" id="PTHR22648">
    <property type="entry name" value="TRANSCRIPTION TERMINATION FACTOR NUSA"/>
    <property type="match status" value="1"/>
</dbReference>
<dbReference type="Gene3D" id="3.30.1480.10">
    <property type="entry name" value="NusA, N-terminal domain"/>
    <property type="match status" value="1"/>
</dbReference>
<protein>
    <recommendedName>
        <fullName evidence="7">Transcription termination/antitermination protein NusA</fullName>
    </recommendedName>
</protein>
<keyword evidence="2 7" id="KW-0963">Cytoplasm</keyword>
<dbReference type="Gene3D" id="2.40.50.140">
    <property type="entry name" value="Nucleic acid-binding proteins"/>
    <property type="match status" value="1"/>
</dbReference>
<keyword evidence="1 7" id="KW-0806">Transcription termination</keyword>
<dbReference type="InterPro" id="IPR058582">
    <property type="entry name" value="KH_NusA_2nd"/>
</dbReference>
<dbReference type="InterPro" id="IPR010995">
    <property type="entry name" value="DNA_repair_Rad51/TF_NusA_a-hlx"/>
</dbReference>
<evidence type="ECO:0000256" key="3">
    <source>
        <dbReference type="ARBA" id="ARBA00022814"/>
    </source>
</evidence>
<comment type="caution">
    <text evidence="9">The sequence shown here is derived from an EMBL/GenBank/DDBJ whole genome shotgun (WGS) entry which is preliminary data.</text>
</comment>
<dbReference type="GO" id="GO:0003700">
    <property type="term" value="F:DNA-binding transcription factor activity"/>
    <property type="evidence" value="ECO:0007669"/>
    <property type="project" value="InterPro"/>
</dbReference>
<comment type="function">
    <text evidence="7">Participates in both transcription termination and antitermination.</text>
</comment>
<keyword evidence="4 7" id="KW-0694">RNA-binding</keyword>
<comment type="subcellular location">
    <subcellularLocation>
        <location evidence="7">Cytoplasm</location>
    </subcellularLocation>
</comment>
<dbReference type="InterPro" id="IPR030842">
    <property type="entry name" value="TF_NusA_bacterial"/>
</dbReference>
<dbReference type="CDD" id="cd02134">
    <property type="entry name" value="KH-II_NusA_rpt1"/>
    <property type="match status" value="1"/>
</dbReference>
<evidence type="ECO:0000256" key="4">
    <source>
        <dbReference type="ARBA" id="ARBA00022884"/>
    </source>
</evidence>
<feature type="domain" description="S1 motif" evidence="8">
    <location>
        <begin position="141"/>
        <end position="206"/>
    </location>
</feature>
<dbReference type="Proteomes" id="UP000712007">
    <property type="component" value="Unassembled WGS sequence"/>
</dbReference>
<keyword evidence="5 7" id="KW-0805">Transcription regulation</keyword>
<dbReference type="SUPFAM" id="SSF69705">
    <property type="entry name" value="Transcription factor NusA, N-terminal domain"/>
    <property type="match status" value="1"/>
</dbReference>
<evidence type="ECO:0000256" key="7">
    <source>
        <dbReference type="HAMAP-Rule" id="MF_00945"/>
    </source>
</evidence>
<evidence type="ECO:0000256" key="1">
    <source>
        <dbReference type="ARBA" id="ARBA00022472"/>
    </source>
</evidence>
<evidence type="ECO:0000313" key="9">
    <source>
        <dbReference type="EMBL" id="MBO8440496.1"/>
    </source>
</evidence>
<dbReference type="SMART" id="SM00316">
    <property type="entry name" value="S1"/>
    <property type="match status" value="1"/>
</dbReference>
<dbReference type="InterPro" id="IPR015946">
    <property type="entry name" value="KH_dom-like_a/b"/>
</dbReference>
<dbReference type="CDD" id="cd04455">
    <property type="entry name" value="S1_NusA"/>
    <property type="match status" value="1"/>
</dbReference>
<evidence type="ECO:0000256" key="6">
    <source>
        <dbReference type="ARBA" id="ARBA00023163"/>
    </source>
</evidence>
<comment type="similarity">
    <text evidence="7">Belongs to the NusA family.</text>
</comment>
<dbReference type="GO" id="GO:0005829">
    <property type="term" value="C:cytosol"/>
    <property type="evidence" value="ECO:0007669"/>
    <property type="project" value="TreeGrafter"/>
</dbReference>
<dbReference type="Gene3D" id="3.30.300.20">
    <property type="match status" value="2"/>
</dbReference>
<dbReference type="InterPro" id="IPR025249">
    <property type="entry name" value="TF_NusA_KH_1st"/>
</dbReference>
<dbReference type="Pfam" id="PF13184">
    <property type="entry name" value="KH_NusA_1st"/>
    <property type="match status" value="1"/>
</dbReference>
<reference evidence="9" key="1">
    <citation type="submission" date="2020-10" db="EMBL/GenBank/DDBJ databases">
        <authorList>
            <person name="Gilroy R."/>
        </authorList>
    </citation>
    <scope>NUCLEOTIDE SEQUENCE</scope>
    <source>
        <strain evidence="9">3924</strain>
    </source>
</reference>